<dbReference type="OMA" id="EPVEWVR"/>
<evidence type="ECO:0000256" key="1">
    <source>
        <dbReference type="ARBA" id="ARBA00023015"/>
    </source>
</evidence>
<dbReference type="PANTHER" id="PTHR44846">
    <property type="entry name" value="MANNOSYL-D-GLYCERATE TRANSPORT/METABOLISM SYSTEM REPRESSOR MNGR-RELATED"/>
    <property type="match status" value="1"/>
</dbReference>
<dbReference type="GO" id="GO:0003677">
    <property type="term" value="F:DNA binding"/>
    <property type="evidence" value="ECO:0007669"/>
    <property type="project" value="UniProtKB-KW"/>
</dbReference>
<keyword evidence="1" id="KW-0805">Transcription regulation</keyword>
<dbReference type="Pfam" id="PF07702">
    <property type="entry name" value="UTRA"/>
    <property type="match status" value="1"/>
</dbReference>
<accession>A0A0M0KET7</accession>
<reference evidence="5" key="1">
    <citation type="submission" date="2015-08" db="EMBL/GenBank/DDBJ databases">
        <title>Complete DNA Sequence of Pseudomonas syringae pv. actinidiae, the Causal Agent of Kiwifruit Canker Disease.</title>
        <authorList>
            <person name="Rikkerink E.H.A."/>
            <person name="Fineran P.C."/>
        </authorList>
    </citation>
    <scope>NUCLEOTIDE SEQUENCE</scope>
    <source>
        <strain evidence="5">DSM 13666</strain>
    </source>
</reference>
<evidence type="ECO:0000256" key="3">
    <source>
        <dbReference type="ARBA" id="ARBA00023163"/>
    </source>
</evidence>
<sequence length="240" mass="27499">MINKNSPLPIYYQIEEQIKQQIESGVLKPGDMLKSEREYAEYYDVSRMTVRQAINNLVNQGYIYKKKGSGTYVQEKKIEQALNGLTSFTEDMRKRGMEPSSRLLKFELIPATAKIAKELNLKENTPVTEIKRIRYGDGVPIAIERNLLPANLVKGLNEEIINQSLYQYIEEELNLRIADALQVIEASTASKTEADLLEIQKGSPILLIERKTFLADGTVLELVKSAYRADRYKFMITMQR</sequence>
<keyword evidence="3" id="KW-0804">Transcription</keyword>
<protein>
    <submittedName>
        <fullName evidence="5">GntR family transcriptional regulator</fullName>
    </submittedName>
</protein>
<dbReference type="InterPro" id="IPR050679">
    <property type="entry name" value="Bact_HTH_transcr_reg"/>
</dbReference>
<dbReference type="InterPro" id="IPR036390">
    <property type="entry name" value="WH_DNA-bd_sf"/>
</dbReference>
<evidence type="ECO:0000256" key="2">
    <source>
        <dbReference type="ARBA" id="ARBA00023125"/>
    </source>
</evidence>
<dbReference type="GO" id="GO:0003700">
    <property type="term" value="F:DNA-binding transcription factor activity"/>
    <property type="evidence" value="ECO:0007669"/>
    <property type="project" value="InterPro"/>
</dbReference>
<evidence type="ECO:0000259" key="4">
    <source>
        <dbReference type="PROSITE" id="PS50949"/>
    </source>
</evidence>
<dbReference type="GO" id="GO:0045892">
    <property type="term" value="P:negative regulation of DNA-templated transcription"/>
    <property type="evidence" value="ECO:0007669"/>
    <property type="project" value="TreeGrafter"/>
</dbReference>
<organism evidence="5">
    <name type="scientific">Halalkalibacterium halodurans</name>
    <name type="common">Bacillus halodurans</name>
    <dbReference type="NCBI Taxonomy" id="86665"/>
    <lineage>
        <taxon>Bacteria</taxon>
        <taxon>Bacillati</taxon>
        <taxon>Bacillota</taxon>
        <taxon>Bacilli</taxon>
        <taxon>Bacillales</taxon>
        <taxon>Bacillaceae</taxon>
        <taxon>Halalkalibacterium (ex Joshi et al. 2022)</taxon>
    </lineage>
</organism>
<evidence type="ECO:0000313" key="5">
    <source>
        <dbReference type="EMBL" id="KOO36923.1"/>
    </source>
</evidence>
<gene>
    <name evidence="5" type="ORF">AMD02_16190</name>
</gene>
<dbReference type="Gene3D" id="1.10.10.10">
    <property type="entry name" value="Winged helix-like DNA-binding domain superfamily/Winged helix DNA-binding domain"/>
    <property type="match status" value="1"/>
</dbReference>
<dbReference type="SUPFAM" id="SSF46785">
    <property type="entry name" value="Winged helix' DNA-binding domain"/>
    <property type="match status" value="1"/>
</dbReference>
<dbReference type="EMBL" id="LILD01000003">
    <property type="protein sequence ID" value="KOO36923.1"/>
    <property type="molecule type" value="Genomic_DNA"/>
</dbReference>
<dbReference type="Pfam" id="PF00392">
    <property type="entry name" value="GntR"/>
    <property type="match status" value="1"/>
</dbReference>
<dbReference type="SMART" id="SM00345">
    <property type="entry name" value="HTH_GNTR"/>
    <property type="match status" value="1"/>
</dbReference>
<dbReference type="InterPro" id="IPR028978">
    <property type="entry name" value="Chorismate_lyase_/UTRA_dom_sf"/>
</dbReference>
<dbReference type="CDD" id="cd07377">
    <property type="entry name" value="WHTH_GntR"/>
    <property type="match status" value="1"/>
</dbReference>
<dbReference type="RefSeq" id="WP_010896597.1">
    <property type="nucleotide sequence ID" value="NZ_CP040441.1"/>
</dbReference>
<dbReference type="InterPro" id="IPR011663">
    <property type="entry name" value="UTRA"/>
</dbReference>
<dbReference type="Gene3D" id="3.40.1410.10">
    <property type="entry name" value="Chorismate lyase-like"/>
    <property type="match status" value="1"/>
</dbReference>
<dbReference type="PRINTS" id="PR00035">
    <property type="entry name" value="HTHGNTR"/>
</dbReference>
<keyword evidence="2" id="KW-0238">DNA-binding</keyword>
<dbReference type="PATRIC" id="fig|136160.3.peg.4188"/>
<dbReference type="InterPro" id="IPR000524">
    <property type="entry name" value="Tscrpt_reg_HTH_GntR"/>
</dbReference>
<dbReference type="PROSITE" id="PS50949">
    <property type="entry name" value="HTH_GNTR"/>
    <property type="match status" value="1"/>
</dbReference>
<dbReference type="SUPFAM" id="SSF64288">
    <property type="entry name" value="Chorismate lyase-like"/>
    <property type="match status" value="1"/>
</dbReference>
<dbReference type="InterPro" id="IPR036388">
    <property type="entry name" value="WH-like_DNA-bd_sf"/>
</dbReference>
<dbReference type="AlphaFoldDB" id="A0A0M0KET7"/>
<dbReference type="FunFam" id="1.10.10.10:FF:000079">
    <property type="entry name" value="GntR family transcriptional regulator"/>
    <property type="match status" value="1"/>
</dbReference>
<name>A0A0M0KET7_ALKHA</name>
<dbReference type="PANTHER" id="PTHR44846:SF1">
    <property type="entry name" value="MANNOSYL-D-GLYCERATE TRANSPORT_METABOLISM SYSTEM REPRESSOR MNGR-RELATED"/>
    <property type="match status" value="1"/>
</dbReference>
<comment type="caution">
    <text evidence="5">The sequence shown here is derived from an EMBL/GenBank/DDBJ whole genome shotgun (WGS) entry which is preliminary data.</text>
</comment>
<dbReference type="GeneID" id="87595971"/>
<feature type="domain" description="HTH gntR-type" evidence="4">
    <location>
        <begin position="8"/>
        <end position="76"/>
    </location>
</feature>
<proteinExistence type="predicted"/>
<dbReference type="SMART" id="SM00866">
    <property type="entry name" value="UTRA"/>
    <property type="match status" value="1"/>
</dbReference>